<evidence type="ECO:0000256" key="5">
    <source>
        <dbReference type="HAMAP-Rule" id="MF_00200"/>
    </source>
</evidence>
<dbReference type="InterPro" id="IPR036553">
    <property type="entry name" value="RPTC_insert"/>
</dbReference>
<dbReference type="InterPro" id="IPR017770">
    <property type="entry name" value="RNA3'_term_phos_cyc_type_1"/>
</dbReference>
<sequence>MISIDGSYGEGGGQILRTCLSLSVILGRPFKIFKIRVGRPKPGLQPQHLACVKACAEISKAELEGAELNSKELIFIPKEKPVNKTYFFDIKTAGSTSLLFQTLLYPLALSQGGELILKGGTHVPFSPSFHYLKYVFLPVVNFLGLKVEIHLERAGFYPKGGGEIKAKILPWKEFNLPNMGKKFDSDEIFIISLISEDLPSHILERQAISAKKKLLTAQLKLPKEIFEKVKSDSPGTMLFIYSIDKDKIKRVGFFELGKKGYPAEKVGENSAIQFLEFLKTEAQFEEHLGDQILLPLSFAIIKNYEKNFTYKTSKITKHLLTQAWVISQFMKEINIEILGKEGNPGEIKISLLRSVL</sequence>
<dbReference type="GO" id="GO:0006396">
    <property type="term" value="P:RNA processing"/>
    <property type="evidence" value="ECO:0007669"/>
    <property type="project" value="UniProtKB-UniRule"/>
</dbReference>
<dbReference type="Pfam" id="PF01137">
    <property type="entry name" value="RTC"/>
    <property type="match status" value="1"/>
</dbReference>
<evidence type="ECO:0000256" key="4">
    <source>
        <dbReference type="ARBA" id="ARBA00024481"/>
    </source>
</evidence>
<organism evidence="9">
    <name type="scientific">Thermodesulfobacterium geofontis</name>
    <dbReference type="NCBI Taxonomy" id="1295609"/>
    <lineage>
        <taxon>Bacteria</taxon>
        <taxon>Pseudomonadati</taxon>
        <taxon>Thermodesulfobacteriota</taxon>
        <taxon>Thermodesulfobacteria</taxon>
        <taxon>Thermodesulfobacteriales</taxon>
        <taxon>Thermodesulfobacteriaceae</taxon>
        <taxon>Thermodesulfobacterium</taxon>
    </lineage>
</organism>
<dbReference type="SUPFAM" id="SSF52913">
    <property type="entry name" value="RNA 3'-terminal phosphate cyclase, RPTC, insert domain"/>
    <property type="match status" value="1"/>
</dbReference>
<dbReference type="Gene3D" id="3.65.10.20">
    <property type="entry name" value="RNA 3'-terminal phosphate cyclase domain"/>
    <property type="match status" value="1"/>
</dbReference>
<dbReference type="HAMAP" id="MF_00200">
    <property type="entry name" value="RTC"/>
    <property type="match status" value="1"/>
</dbReference>
<comment type="similarity">
    <text evidence="1 5">Belongs to the RNA 3'-terminal cyclase family. Type 1 subfamily.</text>
</comment>
<proteinExistence type="inferred from homology"/>
<dbReference type="InterPro" id="IPR013792">
    <property type="entry name" value="RNA3'P_cycl/enolpyr_Trfase_a/b"/>
</dbReference>
<protein>
    <recommendedName>
        <fullName evidence="5 6">RNA 3'-terminal phosphate cyclase</fullName>
        <shortName evidence="5">RNA cyclase</shortName>
        <shortName evidence="5">RNA-3'-phosphate cyclase</shortName>
        <ecNumber evidence="5 6">6.5.1.4</ecNumber>
    </recommendedName>
</protein>
<keyword evidence="3 5" id="KW-0547">Nucleotide-binding</keyword>
<evidence type="ECO:0000313" key="9">
    <source>
        <dbReference type="EMBL" id="HGU15117.1"/>
    </source>
</evidence>
<gene>
    <name evidence="5" type="primary">rtcA</name>
    <name evidence="9" type="ORF">ENU91_00410</name>
</gene>
<dbReference type="Pfam" id="PF05189">
    <property type="entry name" value="RTC_insert"/>
    <property type="match status" value="1"/>
</dbReference>
<dbReference type="InterPro" id="IPR037136">
    <property type="entry name" value="RNA3'_phos_cyclase_dom_sf"/>
</dbReference>
<evidence type="ECO:0000259" key="7">
    <source>
        <dbReference type="Pfam" id="PF01137"/>
    </source>
</evidence>
<dbReference type="Gene3D" id="3.30.360.20">
    <property type="entry name" value="RNA 3'-terminal phosphate cyclase, insert domain"/>
    <property type="match status" value="1"/>
</dbReference>
<dbReference type="InterPro" id="IPR000228">
    <property type="entry name" value="RNA3'_term_phos_cyc"/>
</dbReference>
<dbReference type="GO" id="GO:0003963">
    <property type="term" value="F:RNA-3'-phosphate cyclase activity"/>
    <property type="evidence" value="ECO:0007669"/>
    <property type="project" value="UniProtKB-UniRule"/>
</dbReference>
<feature type="domain" description="RNA 3'-terminal phosphate cyclase insert" evidence="8">
    <location>
        <begin position="187"/>
        <end position="278"/>
    </location>
</feature>
<feature type="binding site" evidence="5">
    <location>
        <position position="101"/>
    </location>
    <ligand>
        <name>ATP</name>
        <dbReference type="ChEBI" id="CHEBI:30616"/>
    </ligand>
</feature>
<keyword evidence="5" id="KW-0067">ATP-binding</keyword>
<dbReference type="EC" id="6.5.1.4" evidence="5 6"/>
<dbReference type="EMBL" id="DTEI01000008">
    <property type="protein sequence ID" value="HGU15117.1"/>
    <property type="molecule type" value="Genomic_DNA"/>
</dbReference>
<reference evidence="9" key="1">
    <citation type="journal article" date="2020" name="mSystems">
        <title>Genome- and Community-Level Interaction Insights into Carbon Utilization and Element Cycling Functions of Hydrothermarchaeota in Hydrothermal Sediment.</title>
        <authorList>
            <person name="Zhou Z."/>
            <person name="Liu Y."/>
            <person name="Xu W."/>
            <person name="Pan J."/>
            <person name="Luo Z.H."/>
            <person name="Li M."/>
        </authorList>
    </citation>
    <scope>NUCLEOTIDE SEQUENCE [LARGE SCALE GENOMIC DNA]</scope>
    <source>
        <strain evidence="9">SpSt-711</strain>
    </source>
</reference>
<evidence type="ECO:0000256" key="6">
    <source>
        <dbReference type="NCBIfam" id="TIGR03399"/>
    </source>
</evidence>
<dbReference type="AlphaFoldDB" id="A0A7V4N2M2"/>
<comment type="caution">
    <text evidence="9">The sequence shown here is derived from an EMBL/GenBank/DDBJ whole genome shotgun (WGS) entry which is preliminary data.</text>
</comment>
<comment type="function">
    <text evidence="5">Catalyzes the conversion of 3'-phosphate to a 2',3'-cyclic phosphodiester at the end of RNA. The mechanism of action of the enzyme occurs in 3 steps: (A) adenylation of the enzyme by ATP; (B) transfer of adenylate to an RNA-N3'P to produce RNA-N3'PP5'A; (C) and attack of the adjacent 2'-hydroxyl on the 3'-phosphorus in the diester linkage to produce the cyclic end product. The biological role of this enzyme is unknown but it is likely to function in some aspects of cellular RNA processing.</text>
</comment>
<feature type="binding site" evidence="5">
    <location>
        <begin position="287"/>
        <end position="291"/>
    </location>
    <ligand>
        <name>ATP</name>
        <dbReference type="ChEBI" id="CHEBI:30616"/>
    </ligand>
</feature>
<evidence type="ECO:0000256" key="2">
    <source>
        <dbReference type="ARBA" id="ARBA00022598"/>
    </source>
</evidence>
<keyword evidence="2 5" id="KW-0436">Ligase</keyword>
<name>A0A7V4N2M2_9BACT</name>
<comment type="catalytic activity">
    <reaction evidence="4 5">
        <text>a 3'-end 3'-phospho-ribonucleotide-RNA + ATP = a 3'-end 2',3'-cyclophospho-ribonucleotide-RNA + AMP + diphosphate</text>
        <dbReference type="Rhea" id="RHEA:23976"/>
        <dbReference type="Rhea" id="RHEA-COMP:10463"/>
        <dbReference type="Rhea" id="RHEA-COMP:10464"/>
        <dbReference type="ChEBI" id="CHEBI:30616"/>
        <dbReference type="ChEBI" id="CHEBI:33019"/>
        <dbReference type="ChEBI" id="CHEBI:83062"/>
        <dbReference type="ChEBI" id="CHEBI:83064"/>
        <dbReference type="ChEBI" id="CHEBI:456215"/>
        <dbReference type="EC" id="6.5.1.4"/>
    </reaction>
</comment>
<dbReference type="NCBIfam" id="TIGR03399">
    <property type="entry name" value="RNA_3prim_cycl"/>
    <property type="match status" value="1"/>
</dbReference>
<evidence type="ECO:0000256" key="3">
    <source>
        <dbReference type="ARBA" id="ARBA00022741"/>
    </source>
</evidence>
<dbReference type="InterPro" id="IPR023797">
    <property type="entry name" value="RNA3'_phos_cyclase_dom"/>
</dbReference>
<comment type="subcellular location">
    <subcellularLocation>
        <location evidence="5">Cytoplasm</location>
    </subcellularLocation>
</comment>
<dbReference type="SUPFAM" id="SSF55205">
    <property type="entry name" value="EPT/RTPC-like"/>
    <property type="match status" value="1"/>
</dbReference>
<dbReference type="PANTHER" id="PTHR11096">
    <property type="entry name" value="RNA 3' TERMINAL PHOSPHATE CYCLASE"/>
    <property type="match status" value="1"/>
</dbReference>
<feature type="active site" description="Tele-AMP-histidine intermediate" evidence="5">
    <location>
        <position position="318"/>
    </location>
</feature>
<dbReference type="PANTHER" id="PTHR11096:SF0">
    <property type="entry name" value="RNA 3'-TERMINAL PHOSPHATE CYCLASE"/>
    <property type="match status" value="1"/>
</dbReference>
<dbReference type="InterPro" id="IPR013791">
    <property type="entry name" value="RNA3'-term_phos_cycl_insert"/>
</dbReference>
<dbReference type="PIRSF" id="PIRSF005378">
    <property type="entry name" value="RNA3'_term_phos_cycl_euk"/>
    <property type="match status" value="1"/>
</dbReference>
<keyword evidence="5" id="KW-0963">Cytoplasm</keyword>
<evidence type="ECO:0000259" key="8">
    <source>
        <dbReference type="Pfam" id="PF05189"/>
    </source>
</evidence>
<dbReference type="GO" id="GO:0005524">
    <property type="term" value="F:ATP binding"/>
    <property type="evidence" value="ECO:0007669"/>
    <property type="project" value="UniProtKB-KW"/>
</dbReference>
<feature type="domain" description="RNA 3'-terminal phosphate cyclase" evidence="7">
    <location>
        <begin position="8"/>
        <end position="331"/>
    </location>
</feature>
<dbReference type="GO" id="GO:0005737">
    <property type="term" value="C:cytoplasm"/>
    <property type="evidence" value="ECO:0007669"/>
    <property type="project" value="UniProtKB-SubCell"/>
</dbReference>
<evidence type="ECO:0000256" key="1">
    <source>
        <dbReference type="ARBA" id="ARBA00009206"/>
    </source>
</evidence>
<accession>A0A7V4N2M2</accession>